<dbReference type="AlphaFoldDB" id="A0AAV5DIH9"/>
<comment type="caution">
    <text evidence="1">The sequence shown here is derived from an EMBL/GenBank/DDBJ whole genome shotgun (WGS) entry which is preliminary data.</text>
</comment>
<protein>
    <submittedName>
        <fullName evidence="1">Uncharacterized protein</fullName>
    </submittedName>
</protein>
<dbReference type="PANTHER" id="PTHR33186">
    <property type="entry name" value="OS10G0136150 PROTEIN-RELATED"/>
    <property type="match status" value="1"/>
</dbReference>
<keyword evidence="2" id="KW-1185">Reference proteome</keyword>
<reference evidence="1" key="1">
    <citation type="journal article" date="2018" name="DNA Res.">
        <title>Multiple hybrid de novo genome assembly of finger millet, an orphan allotetraploid crop.</title>
        <authorList>
            <person name="Hatakeyama M."/>
            <person name="Aluri S."/>
            <person name="Balachadran M.T."/>
            <person name="Sivarajan S.R."/>
            <person name="Patrignani A."/>
            <person name="Gruter S."/>
            <person name="Poveda L."/>
            <person name="Shimizu-Inatsugi R."/>
            <person name="Baeten J."/>
            <person name="Francoijs K.J."/>
            <person name="Nataraja K.N."/>
            <person name="Reddy Y.A.N."/>
            <person name="Phadnis S."/>
            <person name="Ravikumar R.L."/>
            <person name="Schlapbach R."/>
            <person name="Sreeman S.M."/>
            <person name="Shimizu K.K."/>
        </authorList>
    </citation>
    <scope>NUCLEOTIDE SEQUENCE</scope>
</reference>
<sequence>MTYPITDEQRTLPMPPVLCRFLLWSVTLLCTAVGYDHLSLGHTFLVVFVGGTEEGFKNQGGDMTFACIYSLKQGAWGEPISALVGSALYFSCDFRTSILEYNLDKKKLSALDLPSWGHHQHVVLMTIEDGGLGFCAVKGPSFVCGQEVLVPTAMQDGHNKQ</sequence>
<evidence type="ECO:0000313" key="1">
    <source>
        <dbReference type="EMBL" id="GJN10449.1"/>
    </source>
</evidence>
<dbReference type="PANTHER" id="PTHR33186:SF15">
    <property type="entry name" value="OS06G0249850 PROTEIN"/>
    <property type="match status" value="1"/>
</dbReference>
<accession>A0AAV5DIH9</accession>
<dbReference type="EMBL" id="BQKI01000017">
    <property type="protein sequence ID" value="GJN10449.1"/>
    <property type="molecule type" value="Genomic_DNA"/>
</dbReference>
<reference evidence="1" key="2">
    <citation type="submission" date="2021-12" db="EMBL/GenBank/DDBJ databases">
        <title>Resequencing data analysis of finger millet.</title>
        <authorList>
            <person name="Hatakeyama M."/>
            <person name="Aluri S."/>
            <person name="Balachadran M.T."/>
            <person name="Sivarajan S.R."/>
            <person name="Poveda L."/>
            <person name="Shimizu-Inatsugi R."/>
            <person name="Schlapbach R."/>
            <person name="Sreeman S.M."/>
            <person name="Shimizu K.K."/>
        </authorList>
    </citation>
    <scope>NUCLEOTIDE SEQUENCE</scope>
</reference>
<dbReference type="Proteomes" id="UP001054889">
    <property type="component" value="Unassembled WGS sequence"/>
</dbReference>
<proteinExistence type="predicted"/>
<evidence type="ECO:0000313" key="2">
    <source>
        <dbReference type="Proteomes" id="UP001054889"/>
    </source>
</evidence>
<name>A0AAV5DIH9_ELECO</name>
<gene>
    <name evidence="1" type="primary">ga28543</name>
    <name evidence="1" type="ORF">PR202_ga28543</name>
</gene>
<organism evidence="1 2">
    <name type="scientific">Eleusine coracana subsp. coracana</name>
    <dbReference type="NCBI Taxonomy" id="191504"/>
    <lineage>
        <taxon>Eukaryota</taxon>
        <taxon>Viridiplantae</taxon>
        <taxon>Streptophyta</taxon>
        <taxon>Embryophyta</taxon>
        <taxon>Tracheophyta</taxon>
        <taxon>Spermatophyta</taxon>
        <taxon>Magnoliopsida</taxon>
        <taxon>Liliopsida</taxon>
        <taxon>Poales</taxon>
        <taxon>Poaceae</taxon>
        <taxon>PACMAD clade</taxon>
        <taxon>Chloridoideae</taxon>
        <taxon>Cynodonteae</taxon>
        <taxon>Eleusininae</taxon>
        <taxon>Eleusine</taxon>
    </lineage>
</organism>